<dbReference type="InterPro" id="IPR019888">
    <property type="entry name" value="Tscrpt_reg_AsnC-like"/>
</dbReference>
<dbReference type="InterPro" id="IPR011008">
    <property type="entry name" value="Dimeric_a/b-barrel"/>
</dbReference>
<evidence type="ECO:0000256" key="3">
    <source>
        <dbReference type="ARBA" id="ARBA00023163"/>
    </source>
</evidence>
<dbReference type="InterPro" id="IPR036388">
    <property type="entry name" value="WH-like_DNA-bd_sf"/>
</dbReference>
<organism evidence="5">
    <name type="scientific">uncultured Paludibacter sp</name>
    <dbReference type="NCBI Taxonomy" id="497635"/>
    <lineage>
        <taxon>Bacteria</taxon>
        <taxon>Pseudomonadati</taxon>
        <taxon>Bacteroidota</taxon>
        <taxon>Bacteroidia</taxon>
        <taxon>Bacteroidales</taxon>
        <taxon>Paludibacteraceae</taxon>
        <taxon>Paludibacter</taxon>
        <taxon>environmental samples</taxon>
    </lineage>
</organism>
<keyword evidence="3" id="KW-0804">Transcription</keyword>
<dbReference type="GO" id="GO:0043565">
    <property type="term" value="F:sequence-specific DNA binding"/>
    <property type="evidence" value="ECO:0007669"/>
    <property type="project" value="InterPro"/>
</dbReference>
<dbReference type="InterPro" id="IPR019887">
    <property type="entry name" value="Tscrpt_reg_AsnC/Lrp_C"/>
</dbReference>
<dbReference type="PANTHER" id="PTHR30154">
    <property type="entry name" value="LEUCINE-RESPONSIVE REGULATORY PROTEIN"/>
    <property type="match status" value="1"/>
</dbReference>
<dbReference type="PRINTS" id="PR00033">
    <property type="entry name" value="HTHASNC"/>
</dbReference>
<keyword evidence="1" id="KW-0805">Transcription regulation</keyword>
<dbReference type="InterPro" id="IPR000485">
    <property type="entry name" value="AsnC-type_HTH_dom"/>
</dbReference>
<dbReference type="InterPro" id="IPR036390">
    <property type="entry name" value="WH_DNA-bd_sf"/>
</dbReference>
<name>A0A653AH71_9BACT</name>
<feature type="domain" description="HTH asnC-type" evidence="4">
    <location>
        <begin position="4"/>
        <end position="65"/>
    </location>
</feature>
<evidence type="ECO:0000259" key="4">
    <source>
        <dbReference type="PROSITE" id="PS50956"/>
    </source>
</evidence>
<keyword evidence="2" id="KW-0238">DNA-binding</keyword>
<protein>
    <submittedName>
        <fullName evidence="5">Transcriptional regulator, AsnC family</fullName>
    </submittedName>
</protein>
<dbReference type="SUPFAM" id="SSF46785">
    <property type="entry name" value="Winged helix' DNA-binding domain"/>
    <property type="match status" value="1"/>
</dbReference>
<dbReference type="Gene3D" id="1.10.10.10">
    <property type="entry name" value="Winged helix-like DNA-binding domain superfamily/Winged helix DNA-binding domain"/>
    <property type="match status" value="1"/>
</dbReference>
<dbReference type="EMBL" id="UPXZ01000037">
    <property type="protein sequence ID" value="VBB47054.1"/>
    <property type="molecule type" value="Genomic_DNA"/>
</dbReference>
<proteinExistence type="predicted"/>
<evidence type="ECO:0000313" key="5">
    <source>
        <dbReference type="EMBL" id="VBB47054.1"/>
    </source>
</evidence>
<reference evidence="5" key="1">
    <citation type="submission" date="2018-07" db="EMBL/GenBank/DDBJ databases">
        <authorList>
            <consortium name="Genoscope - CEA"/>
            <person name="William W."/>
        </authorList>
    </citation>
    <scope>NUCLEOTIDE SEQUENCE</scope>
    <source>
        <strain evidence="5">IK1</strain>
    </source>
</reference>
<dbReference type="SUPFAM" id="SSF54909">
    <property type="entry name" value="Dimeric alpha+beta barrel"/>
    <property type="match status" value="1"/>
</dbReference>
<gene>
    <name evidence="5" type="ORF">TRIP_D420023</name>
</gene>
<dbReference type="PANTHER" id="PTHR30154:SF34">
    <property type="entry name" value="TRANSCRIPTIONAL REGULATOR AZLB"/>
    <property type="match status" value="1"/>
</dbReference>
<dbReference type="Gene3D" id="3.30.70.920">
    <property type="match status" value="1"/>
</dbReference>
<evidence type="ECO:0000256" key="1">
    <source>
        <dbReference type="ARBA" id="ARBA00023015"/>
    </source>
</evidence>
<sequence>MEKIDKLDRKILQIITQNARKPFKDVAEECNVSRAAIHQRVQRLIDIGVITGSGYTVNPKMLGYQICVYIGITLERASMYKDVVHELEKIPEIVESQYTLGAYTLLIKMYAKNDEHLMSLLNGKIQEIPGVATTETLTSLDQRIKRTIPIE</sequence>
<evidence type="ECO:0000256" key="2">
    <source>
        <dbReference type="ARBA" id="ARBA00023125"/>
    </source>
</evidence>
<dbReference type="PROSITE" id="PS50956">
    <property type="entry name" value="HTH_ASNC_2"/>
    <property type="match status" value="1"/>
</dbReference>
<dbReference type="Pfam" id="PF01037">
    <property type="entry name" value="AsnC_trans_reg"/>
    <property type="match status" value="1"/>
</dbReference>
<dbReference type="GO" id="GO:0005829">
    <property type="term" value="C:cytosol"/>
    <property type="evidence" value="ECO:0007669"/>
    <property type="project" value="TreeGrafter"/>
</dbReference>
<dbReference type="SMART" id="SM00344">
    <property type="entry name" value="HTH_ASNC"/>
    <property type="match status" value="1"/>
</dbReference>
<dbReference type="AlphaFoldDB" id="A0A653AH71"/>
<accession>A0A653AH71</accession>
<dbReference type="GO" id="GO:0043200">
    <property type="term" value="P:response to amino acid"/>
    <property type="evidence" value="ECO:0007669"/>
    <property type="project" value="TreeGrafter"/>
</dbReference>
<dbReference type="Pfam" id="PF13412">
    <property type="entry name" value="HTH_24"/>
    <property type="match status" value="1"/>
</dbReference>